<organism evidence="2 3">
    <name type="scientific">Chryseobacterium mucoviscidosis</name>
    <dbReference type="NCBI Taxonomy" id="1945581"/>
    <lineage>
        <taxon>Bacteria</taxon>
        <taxon>Pseudomonadati</taxon>
        <taxon>Bacteroidota</taxon>
        <taxon>Flavobacteriia</taxon>
        <taxon>Flavobacteriales</taxon>
        <taxon>Weeksellaceae</taxon>
        <taxon>Chryseobacterium group</taxon>
        <taxon>Chryseobacterium</taxon>
    </lineage>
</organism>
<feature type="domain" description="DUF6705" evidence="1">
    <location>
        <begin position="1"/>
        <end position="129"/>
    </location>
</feature>
<proteinExistence type="predicted"/>
<dbReference type="InterPro" id="IPR046551">
    <property type="entry name" value="DUF6705"/>
</dbReference>
<dbReference type="AlphaFoldDB" id="A0A202C8T7"/>
<evidence type="ECO:0000313" key="2">
    <source>
        <dbReference type="EMBL" id="OVE60219.1"/>
    </source>
</evidence>
<sequence length="186" mass="21496">MKNLITILGIFLVFYCKAQQYPLNTNYRIIPDNSYIKDTNNEYNKFIGNWKTTINGKQITLLISKEDNRSTSLFNRHFYRDVLLIRYKVLVNNQIVEDTMNSSNDMVNAISMGTQIDGSVLFDYKGLKCLIGNGFITLEYIDSTHLKWNYQPQSTVVTNKSCSDYPTDGVKINLPYEPSDIIFTKQ</sequence>
<evidence type="ECO:0000313" key="3">
    <source>
        <dbReference type="Proteomes" id="UP000196355"/>
    </source>
</evidence>
<comment type="caution">
    <text evidence="2">The sequence shown here is derived from an EMBL/GenBank/DDBJ whole genome shotgun (WGS) entry which is preliminary data.</text>
</comment>
<dbReference type="EMBL" id="MVAG01000081">
    <property type="protein sequence ID" value="OVE60219.1"/>
    <property type="molecule type" value="Genomic_DNA"/>
</dbReference>
<dbReference type="Pfam" id="PF20448">
    <property type="entry name" value="DUF6705"/>
    <property type="match status" value="1"/>
</dbReference>
<dbReference type="RefSeq" id="WP_087707202.1">
    <property type="nucleotide sequence ID" value="NZ_MVAG01000081.1"/>
</dbReference>
<name>A0A202C8T7_9FLAO</name>
<accession>A0A202C8T7</accession>
<keyword evidence="3" id="KW-1185">Reference proteome</keyword>
<protein>
    <recommendedName>
        <fullName evidence="1">DUF6705 domain-containing protein</fullName>
    </recommendedName>
</protein>
<reference evidence="3" key="1">
    <citation type="submission" date="2017-02" db="EMBL/GenBank/DDBJ databases">
        <authorList>
            <person name="Tetz G."/>
            <person name="Tetz V."/>
        </authorList>
    </citation>
    <scope>NUCLEOTIDE SEQUENCE [LARGE SCALE GENOMIC DNA]</scope>
    <source>
        <strain evidence="3">VT16-26</strain>
    </source>
</reference>
<dbReference type="Proteomes" id="UP000196355">
    <property type="component" value="Unassembled WGS sequence"/>
</dbReference>
<evidence type="ECO:0000259" key="1">
    <source>
        <dbReference type="Pfam" id="PF20448"/>
    </source>
</evidence>
<gene>
    <name evidence="2" type="ORF">B0E34_04505</name>
</gene>